<keyword evidence="2" id="KW-1185">Reference proteome</keyword>
<dbReference type="Pfam" id="PF13306">
    <property type="entry name" value="LRR_5"/>
    <property type="match status" value="1"/>
</dbReference>
<dbReference type="PANTHER" id="PTHR45661">
    <property type="entry name" value="SURFACE ANTIGEN"/>
    <property type="match status" value="1"/>
</dbReference>
<dbReference type="PANTHER" id="PTHR45661:SF3">
    <property type="entry name" value="IG-LIKE DOMAIN-CONTAINING PROTEIN"/>
    <property type="match status" value="1"/>
</dbReference>
<reference evidence="1 2" key="1">
    <citation type="journal article" date="2021" name="Sci. Rep.">
        <title>The genome of the diatom Chaetoceros tenuissimus carries an ancient integrated fragment of an extant virus.</title>
        <authorList>
            <person name="Hongo Y."/>
            <person name="Kimura K."/>
            <person name="Takaki Y."/>
            <person name="Yoshida Y."/>
            <person name="Baba S."/>
            <person name="Kobayashi G."/>
            <person name="Nagasaki K."/>
            <person name="Hano T."/>
            <person name="Tomaru Y."/>
        </authorList>
    </citation>
    <scope>NUCLEOTIDE SEQUENCE [LARGE SCALE GENOMIC DNA]</scope>
    <source>
        <strain evidence="1 2">NIES-3715</strain>
    </source>
</reference>
<evidence type="ECO:0000313" key="2">
    <source>
        <dbReference type="Proteomes" id="UP001054902"/>
    </source>
</evidence>
<evidence type="ECO:0000313" key="1">
    <source>
        <dbReference type="EMBL" id="GFH60001.1"/>
    </source>
</evidence>
<sequence>MRAAYLDGLATLFYDGSIEIYNVDLHAELEGAKVWWKKLRSSSSDIEWDSLNLSDECKETVRGRQLLEQIVILDGVTVIPEFTFSDCWNLKRVIFANSVTRIERFAFYRCCSLTYIKLSINLEVIGEQVFDTCNLNSVFIPPRCREIGDFAFRSNKNLAIFHVPQDTEIGRFVFYKTKLFAKSPFRNSVESFIDHREEIYNWVKNINNDEEYSLHRIASSYQPTLEEIISIIVEKGLTPLRTENSIGITPFQYMLENPYTDVTEKDIIQSYIRKLLGED</sequence>
<evidence type="ECO:0008006" key="3">
    <source>
        <dbReference type="Google" id="ProtNLM"/>
    </source>
</evidence>
<dbReference type="InterPro" id="IPR026906">
    <property type="entry name" value="LRR_5"/>
</dbReference>
<dbReference type="Gene3D" id="3.80.10.10">
    <property type="entry name" value="Ribonuclease Inhibitor"/>
    <property type="match status" value="1"/>
</dbReference>
<dbReference type="EMBL" id="BLLK01000069">
    <property type="protein sequence ID" value="GFH60001.1"/>
    <property type="molecule type" value="Genomic_DNA"/>
</dbReference>
<dbReference type="SUPFAM" id="SSF52058">
    <property type="entry name" value="L domain-like"/>
    <property type="match status" value="1"/>
</dbReference>
<dbReference type="AlphaFoldDB" id="A0AAD3HE59"/>
<name>A0AAD3HE59_9STRA</name>
<proteinExistence type="predicted"/>
<dbReference type="Proteomes" id="UP001054902">
    <property type="component" value="Unassembled WGS sequence"/>
</dbReference>
<protein>
    <recommendedName>
        <fullName evidence="3">Leucine-rich repeat domain-containing protein</fullName>
    </recommendedName>
</protein>
<gene>
    <name evidence="1" type="ORF">CTEN210_16477</name>
</gene>
<dbReference type="InterPro" id="IPR053139">
    <property type="entry name" value="Surface_bspA-like"/>
</dbReference>
<comment type="caution">
    <text evidence="1">The sequence shown here is derived from an EMBL/GenBank/DDBJ whole genome shotgun (WGS) entry which is preliminary data.</text>
</comment>
<organism evidence="1 2">
    <name type="scientific">Chaetoceros tenuissimus</name>
    <dbReference type="NCBI Taxonomy" id="426638"/>
    <lineage>
        <taxon>Eukaryota</taxon>
        <taxon>Sar</taxon>
        <taxon>Stramenopiles</taxon>
        <taxon>Ochrophyta</taxon>
        <taxon>Bacillariophyta</taxon>
        <taxon>Coscinodiscophyceae</taxon>
        <taxon>Chaetocerotophycidae</taxon>
        <taxon>Chaetocerotales</taxon>
        <taxon>Chaetocerotaceae</taxon>
        <taxon>Chaetoceros</taxon>
    </lineage>
</organism>
<accession>A0AAD3HE59</accession>
<dbReference type="InterPro" id="IPR032675">
    <property type="entry name" value="LRR_dom_sf"/>
</dbReference>